<dbReference type="Ensembl" id="ENSKMAT00000016345.1">
    <property type="protein sequence ID" value="ENSKMAP00000016115.1"/>
    <property type="gene ID" value="ENSKMAG00000012033.1"/>
</dbReference>
<reference evidence="2" key="2">
    <citation type="submission" date="2025-09" db="UniProtKB">
        <authorList>
            <consortium name="Ensembl"/>
        </authorList>
    </citation>
    <scope>IDENTIFICATION</scope>
</reference>
<dbReference type="Pfam" id="PF15502">
    <property type="entry name" value="MPLKIP"/>
    <property type="match status" value="1"/>
</dbReference>
<evidence type="ECO:0000313" key="2">
    <source>
        <dbReference type="Ensembl" id="ENSKMAP00000016115.1"/>
    </source>
</evidence>
<reference evidence="2" key="1">
    <citation type="submission" date="2025-08" db="UniProtKB">
        <authorList>
            <consortium name="Ensembl"/>
        </authorList>
    </citation>
    <scope>IDENTIFICATION</scope>
</reference>
<keyword evidence="3" id="KW-1185">Reference proteome</keyword>
<name>A0A3Q3AIT7_KRYMA</name>
<dbReference type="AlphaFoldDB" id="A0A3Q3AIT7"/>
<dbReference type="OMA" id="SMMQDPW"/>
<dbReference type="Proteomes" id="UP000264800">
    <property type="component" value="Unplaced"/>
</dbReference>
<sequence>MYRPPVRPLRSPGGPRPPGRFPSPGQGWTRGRSPYSPGSPRFSPGSNRGYEDGFRGFGFRRPQSFSPTGIWSVHTAPDPVWICFSACNQNFLCFQSRPSDVSVEKYFSPSMLEDPWKTLQPVTAADAAAARRVM</sequence>
<organism evidence="2 3">
    <name type="scientific">Kryptolebias marmoratus</name>
    <name type="common">Mangrove killifish</name>
    <name type="synonym">Rivulus marmoratus</name>
    <dbReference type="NCBI Taxonomy" id="37003"/>
    <lineage>
        <taxon>Eukaryota</taxon>
        <taxon>Metazoa</taxon>
        <taxon>Chordata</taxon>
        <taxon>Craniata</taxon>
        <taxon>Vertebrata</taxon>
        <taxon>Euteleostomi</taxon>
        <taxon>Actinopterygii</taxon>
        <taxon>Neopterygii</taxon>
        <taxon>Teleostei</taxon>
        <taxon>Neoteleostei</taxon>
        <taxon>Acanthomorphata</taxon>
        <taxon>Ovalentaria</taxon>
        <taxon>Atherinomorphae</taxon>
        <taxon>Cyprinodontiformes</taxon>
        <taxon>Rivulidae</taxon>
        <taxon>Kryptolebias</taxon>
    </lineage>
</organism>
<evidence type="ECO:0000256" key="1">
    <source>
        <dbReference type="SAM" id="MobiDB-lite"/>
    </source>
</evidence>
<feature type="region of interest" description="Disordered" evidence="1">
    <location>
        <begin position="1"/>
        <end position="55"/>
    </location>
</feature>
<accession>A0A3Q3AIT7</accession>
<evidence type="ECO:0000313" key="3">
    <source>
        <dbReference type="Proteomes" id="UP000264800"/>
    </source>
</evidence>
<dbReference type="InterPro" id="IPR028265">
    <property type="entry name" value="TTDN1/SICKLE"/>
</dbReference>
<dbReference type="GeneTree" id="ENSGT00730000113898"/>
<proteinExistence type="predicted"/>
<feature type="compositionally biased region" description="Low complexity" evidence="1">
    <location>
        <begin position="1"/>
        <end position="13"/>
    </location>
</feature>
<protein>
    <submittedName>
        <fullName evidence="2">M-phase specific PLK1 interacting protein</fullName>
    </submittedName>
</protein>